<sequence length="206" mass="21780">MAKSIPLRMVPLRVPQVGLRAFQDELMAVKLDFLLWGWNWKTRKLVLPADSSADTVRAAVTRNSPSSEEDVSAEVLGRSTDLPAPKARVPSEEAHRPSSHRGRHATTARMPAMERCLPSEQVPFVDLLSSQGPSVQGGAFGSRDFGSNTFGAETRGASCSGRRQGWGDTCAFGTSAFGGAPLAVAVRAGVAGLPVADSPTPLKVLA</sequence>
<comment type="caution">
    <text evidence="2">The sequence shown here is derived from an EMBL/GenBank/DDBJ whole genome shotgun (WGS) entry which is preliminary data.</text>
</comment>
<organism evidence="2 3">
    <name type="scientific">Marchantia polymorpha subsp. ruderalis</name>
    <dbReference type="NCBI Taxonomy" id="1480154"/>
    <lineage>
        <taxon>Eukaryota</taxon>
        <taxon>Viridiplantae</taxon>
        <taxon>Streptophyta</taxon>
        <taxon>Embryophyta</taxon>
        <taxon>Marchantiophyta</taxon>
        <taxon>Marchantiopsida</taxon>
        <taxon>Marchantiidae</taxon>
        <taxon>Marchantiales</taxon>
        <taxon>Marchantiaceae</taxon>
        <taxon>Marchantia</taxon>
    </lineage>
</organism>
<feature type="compositionally biased region" description="Basic residues" evidence="1">
    <location>
        <begin position="97"/>
        <end position="106"/>
    </location>
</feature>
<accession>A0A176VQ37</accession>
<name>A0A176VQ37_MARPO</name>
<dbReference type="AlphaFoldDB" id="A0A176VQ37"/>
<evidence type="ECO:0000313" key="2">
    <source>
        <dbReference type="EMBL" id="OAE21966.1"/>
    </source>
</evidence>
<evidence type="ECO:0000256" key="1">
    <source>
        <dbReference type="SAM" id="MobiDB-lite"/>
    </source>
</evidence>
<evidence type="ECO:0000313" key="3">
    <source>
        <dbReference type="Proteomes" id="UP000077202"/>
    </source>
</evidence>
<reference evidence="2" key="1">
    <citation type="submission" date="2016-03" db="EMBL/GenBank/DDBJ databases">
        <title>Mechanisms controlling the formation of the plant cell surface in tip-growing cells are functionally conserved among land plants.</title>
        <authorList>
            <person name="Honkanen S."/>
            <person name="Jones V.A."/>
            <person name="Morieri G."/>
            <person name="Champion C."/>
            <person name="Hetherington A.J."/>
            <person name="Kelly S."/>
            <person name="Saint-Marcoux D."/>
            <person name="Proust H."/>
            <person name="Prescott H."/>
            <person name="Dolan L."/>
        </authorList>
    </citation>
    <scope>NUCLEOTIDE SEQUENCE [LARGE SCALE GENOMIC DNA]</scope>
    <source>
        <tissue evidence="2">Whole gametophyte</tissue>
    </source>
</reference>
<proteinExistence type="predicted"/>
<feature type="region of interest" description="Disordered" evidence="1">
    <location>
        <begin position="59"/>
        <end position="108"/>
    </location>
</feature>
<keyword evidence="3" id="KW-1185">Reference proteome</keyword>
<dbReference type="Proteomes" id="UP000077202">
    <property type="component" value="Unassembled WGS sequence"/>
</dbReference>
<dbReference type="EMBL" id="LVLJ01003307">
    <property type="protein sequence ID" value="OAE21966.1"/>
    <property type="molecule type" value="Genomic_DNA"/>
</dbReference>
<protein>
    <submittedName>
        <fullName evidence="2">Uncharacterized protein</fullName>
    </submittedName>
</protein>
<gene>
    <name evidence="2" type="ORF">AXG93_242s1510</name>
</gene>